<evidence type="ECO:0000313" key="3">
    <source>
        <dbReference type="RefSeq" id="XP_027063127.1"/>
    </source>
</evidence>
<keyword evidence="2" id="KW-1185">Reference proteome</keyword>
<organism evidence="2 3">
    <name type="scientific">Coffea arabica</name>
    <name type="common">Arabian coffee</name>
    <dbReference type="NCBI Taxonomy" id="13443"/>
    <lineage>
        <taxon>Eukaryota</taxon>
        <taxon>Viridiplantae</taxon>
        <taxon>Streptophyta</taxon>
        <taxon>Embryophyta</taxon>
        <taxon>Tracheophyta</taxon>
        <taxon>Spermatophyta</taxon>
        <taxon>Magnoliopsida</taxon>
        <taxon>eudicotyledons</taxon>
        <taxon>Gunneridae</taxon>
        <taxon>Pentapetalae</taxon>
        <taxon>asterids</taxon>
        <taxon>lamiids</taxon>
        <taxon>Gentianales</taxon>
        <taxon>Rubiaceae</taxon>
        <taxon>Ixoroideae</taxon>
        <taxon>Gardenieae complex</taxon>
        <taxon>Bertiereae - Coffeeae clade</taxon>
        <taxon>Coffeeae</taxon>
        <taxon>Coffea</taxon>
    </lineage>
</organism>
<reference evidence="2" key="1">
    <citation type="journal article" date="2025" name="Foods">
        <title>Unveiling the Microbial Signatures of Arabica Coffee Cherries: Insights into Ripeness Specific Diversity, Functional Traits, and Implications for Quality and Safety.</title>
        <authorList>
            <consortium name="RefSeq"/>
            <person name="Tenea G.N."/>
            <person name="Cifuentes V."/>
            <person name="Reyes P."/>
            <person name="Cevallos-Vallejos M."/>
        </authorList>
    </citation>
    <scope>NUCLEOTIDE SEQUENCE [LARGE SCALE GENOMIC DNA]</scope>
</reference>
<dbReference type="OrthoDB" id="1906820at2759"/>
<evidence type="ECO:0000313" key="2">
    <source>
        <dbReference type="Proteomes" id="UP001652660"/>
    </source>
</evidence>
<dbReference type="PANTHER" id="PTHR47074">
    <property type="entry name" value="BNAC02G40300D PROTEIN"/>
    <property type="match status" value="1"/>
</dbReference>
<name>A0A6P6SC95_COFAR</name>
<dbReference type="InterPro" id="IPR052929">
    <property type="entry name" value="RNase_H-like_EbsB-rel"/>
</dbReference>
<reference evidence="3" key="2">
    <citation type="submission" date="2025-08" db="UniProtKB">
        <authorList>
            <consortium name="RefSeq"/>
        </authorList>
    </citation>
    <scope>IDENTIFICATION</scope>
    <source>
        <tissue evidence="3">Leaves</tissue>
    </source>
</reference>
<protein>
    <recommendedName>
        <fullName evidence="1">RNase H type-1 domain-containing protein</fullName>
    </recommendedName>
</protein>
<gene>
    <name evidence="3" type="primary">LOC113689565</name>
</gene>
<accession>A0A6P6SC95</accession>
<dbReference type="InterPro" id="IPR044730">
    <property type="entry name" value="RNase_H-like_dom_plant"/>
</dbReference>
<feature type="domain" description="RNase H type-1" evidence="1">
    <location>
        <begin position="98"/>
        <end position="217"/>
    </location>
</feature>
<dbReference type="SUPFAM" id="SSF53098">
    <property type="entry name" value="Ribonuclease H-like"/>
    <property type="match status" value="1"/>
</dbReference>
<dbReference type="PANTHER" id="PTHR47074:SF48">
    <property type="entry name" value="POLYNUCLEOTIDYL TRANSFERASE, RIBONUCLEASE H-LIKE SUPERFAMILY PROTEIN"/>
    <property type="match status" value="1"/>
</dbReference>
<proteinExistence type="predicted"/>
<dbReference type="RefSeq" id="XP_027063127.1">
    <property type="nucleotide sequence ID" value="XM_027207326.1"/>
</dbReference>
<dbReference type="GO" id="GO:0004523">
    <property type="term" value="F:RNA-DNA hybrid ribonuclease activity"/>
    <property type="evidence" value="ECO:0007669"/>
    <property type="project" value="InterPro"/>
</dbReference>
<dbReference type="GeneID" id="113689565"/>
<dbReference type="Pfam" id="PF13456">
    <property type="entry name" value="RVT_3"/>
    <property type="match status" value="1"/>
</dbReference>
<sequence>MLKAVCKLVASSFKDWFDCFLKLRGKKTTALIAVIMWMIWRCRNQKIFEDKDGVAKQVGEFAKAFLHEFWNIHNTKGTRRSIEYHKWVAPAEHLLKLNVDGAFSEAAAGVGVVVRNHLGQVEAILATRVTTALNAEHVECLAFLSALEFARDFGITHFLLEGDALNIVERINSNEPDLSLIGNIVHGIRSLLATFDFVKVNYVRRTNNVPAHIVSKMSLSLEGSRVWFVDFPKAVTDAALQDLT</sequence>
<dbReference type="GO" id="GO:0003676">
    <property type="term" value="F:nucleic acid binding"/>
    <property type="evidence" value="ECO:0007669"/>
    <property type="project" value="InterPro"/>
</dbReference>
<evidence type="ECO:0000259" key="1">
    <source>
        <dbReference type="Pfam" id="PF13456"/>
    </source>
</evidence>
<dbReference type="Proteomes" id="UP001652660">
    <property type="component" value="Chromosome 5e"/>
</dbReference>
<dbReference type="InterPro" id="IPR002156">
    <property type="entry name" value="RNaseH_domain"/>
</dbReference>
<dbReference type="CDD" id="cd06222">
    <property type="entry name" value="RNase_H_like"/>
    <property type="match status" value="1"/>
</dbReference>
<dbReference type="Gene3D" id="3.30.420.10">
    <property type="entry name" value="Ribonuclease H-like superfamily/Ribonuclease H"/>
    <property type="match status" value="1"/>
</dbReference>
<dbReference type="InterPro" id="IPR012337">
    <property type="entry name" value="RNaseH-like_sf"/>
</dbReference>
<dbReference type="AlphaFoldDB" id="A0A6P6SC95"/>
<dbReference type="InterPro" id="IPR036397">
    <property type="entry name" value="RNaseH_sf"/>
</dbReference>